<reference evidence="8 9" key="1">
    <citation type="submission" date="2019-03" db="EMBL/GenBank/DDBJ databases">
        <title>Genomic Encyclopedia of Type Strains, Phase IV (KMG-IV): sequencing the most valuable type-strain genomes for metagenomic binning, comparative biology and taxonomic classification.</title>
        <authorList>
            <person name="Goeker M."/>
        </authorList>
    </citation>
    <scope>NUCLEOTIDE SEQUENCE [LARGE SCALE GENOMIC DNA]</scope>
    <source>
        <strain evidence="8 9">DSM 11170</strain>
    </source>
</reference>
<gene>
    <name evidence="8" type="ORF">EDD73_1348</name>
</gene>
<feature type="transmembrane region" description="Helical" evidence="6">
    <location>
        <begin position="47"/>
        <end position="63"/>
    </location>
</feature>
<accession>A0A4V2SW25</accession>
<evidence type="ECO:0000259" key="7">
    <source>
        <dbReference type="PROSITE" id="PS50850"/>
    </source>
</evidence>
<keyword evidence="5 6" id="KW-0472">Membrane</keyword>
<dbReference type="InterPro" id="IPR050327">
    <property type="entry name" value="Proton-linked_MCT"/>
</dbReference>
<dbReference type="InterPro" id="IPR036259">
    <property type="entry name" value="MFS_trans_sf"/>
</dbReference>
<evidence type="ECO:0000256" key="1">
    <source>
        <dbReference type="ARBA" id="ARBA00004651"/>
    </source>
</evidence>
<keyword evidence="2" id="KW-0813">Transport</keyword>
<feature type="transmembrane region" description="Helical" evidence="6">
    <location>
        <begin position="341"/>
        <end position="363"/>
    </location>
</feature>
<dbReference type="AlphaFoldDB" id="A0A4V2SW25"/>
<dbReference type="Proteomes" id="UP000294813">
    <property type="component" value="Unassembled WGS sequence"/>
</dbReference>
<evidence type="ECO:0000313" key="9">
    <source>
        <dbReference type="Proteomes" id="UP000294813"/>
    </source>
</evidence>
<dbReference type="GO" id="GO:0005886">
    <property type="term" value="C:plasma membrane"/>
    <property type="evidence" value="ECO:0007669"/>
    <property type="project" value="UniProtKB-SubCell"/>
</dbReference>
<dbReference type="PROSITE" id="PS50850">
    <property type="entry name" value="MFS"/>
    <property type="match status" value="1"/>
</dbReference>
<dbReference type="InterPro" id="IPR011701">
    <property type="entry name" value="MFS"/>
</dbReference>
<keyword evidence="3 6" id="KW-0812">Transmembrane</keyword>
<evidence type="ECO:0000256" key="4">
    <source>
        <dbReference type="ARBA" id="ARBA00022989"/>
    </source>
</evidence>
<evidence type="ECO:0000256" key="6">
    <source>
        <dbReference type="SAM" id="Phobius"/>
    </source>
</evidence>
<dbReference type="Gene3D" id="1.20.1250.20">
    <property type="entry name" value="MFS general substrate transporter like domains"/>
    <property type="match status" value="2"/>
</dbReference>
<evidence type="ECO:0000256" key="2">
    <source>
        <dbReference type="ARBA" id="ARBA00022448"/>
    </source>
</evidence>
<sequence length="403" mass="42018">MQSSSRGWLVVLAGVGVNLTLGILYTWSVIAKQLTEQLNWTNTQATLPYTIAIAMFAVWMWPAGRMQDKYGARIVATVGGALCGGGLIIASLSPTPLMVTIGFGLLTGSGIGLAYAASTPVAIKWFPPSKKGLITGIVVTGFGAAPVYASPLAKFLLGTYGVEKSFMILGVSFMVISVLLAQLLNPPPVTEVKPAANAGPAPVTARQYEAKEMLRTSQFYALWVIFMCSALAGLMVIGHAAKIMALKGANWGFVLVAVLAIANAGGRLIAGAISDKLGRTRTMFFMFAPSAAVLGILSFLNSPMLVAAALIIVGFAYGSSVALIPSATADYFGTKNLGTNYGIVFTGWGVGGVFGPMLASYMVDLTGTYSTAYVVAALLSAIAAVLSIMTKAPVEQMQLRKTA</sequence>
<comment type="subcellular location">
    <subcellularLocation>
        <location evidence="1">Cell membrane</location>
        <topology evidence="1">Multi-pass membrane protein</topology>
    </subcellularLocation>
</comment>
<keyword evidence="4 6" id="KW-1133">Transmembrane helix</keyword>
<evidence type="ECO:0000313" key="8">
    <source>
        <dbReference type="EMBL" id="TCP60776.1"/>
    </source>
</evidence>
<dbReference type="Pfam" id="PF07690">
    <property type="entry name" value="MFS_1"/>
    <property type="match status" value="1"/>
</dbReference>
<feature type="transmembrane region" description="Helical" evidence="6">
    <location>
        <begin position="369"/>
        <end position="390"/>
    </location>
</feature>
<dbReference type="OrthoDB" id="9793415at2"/>
<dbReference type="InterPro" id="IPR020846">
    <property type="entry name" value="MFS_dom"/>
</dbReference>
<feature type="transmembrane region" description="Helical" evidence="6">
    <location>
        <begin position="70"/>
        <end position="92"/>
    </location>
</feature>
<dbReference type="EMBL" id="SLXT01000034">
    <property type="protein sequence ID" value="TCP60776.1"/>
    <property type="molecule type" value="Genomic_DNA"/>
</dbReference>
<dbReference type="RefSeq" id="WP_131920643.1">
    <property type="nucleotide sequence ID" value="NZ_JAOQNU010000040.1"/>
</dbReference>
<name>A0A4V2SW25_9FIRM</name>
<evidence type="ECO:0000256" key="5">
    <source>
        <dbReference type="ARBA" id="ARBA00023136"/>
    </source>
</evidence>
<feature type="transmembrane region" description="Helical" evidence="6">
    <location>
        <begin position="220"/>
        <end position="245"/>
    </location>
</feature>
<dbReference type="GO" id="GO:0022857">
    <property type="term" value="F:transmembrane transporter activity"/>
    <property type="evidence" value="ECO:0007669"/>
    <property type="project" value="InterPro"/>
</dbReference>
<dbReference type="PANTHER" id="PTHR11360">
    <property type="entry name" value="MONOCARBOXYLATE TRANSPORTER"/>
    <property type="match status" value="1"/>
</dbReference>
<evidence type="ECO:0000256" key="3">
    <source>
        <dbReference type="ARBA" id="ARBA00022692"/>
    </source>
</evidence>
<comment type="caution">
    <text evidence="8">The sequence shown here is derived from an EMBL/GenBank/DDBJ whole genome shotgun (WGS) entry which is preliminary data.</text>
</comment>
<feature type="transmembrane region" description="Helical" evidence="6">
    <location>
        <begin position="282"/>
        <end position="300"/>
    </location>
</feature>
<organism evidence="8 9">
    <name type="scientific">Heliophilum fasciatum</name>
    <dbReference type="NCBI Taxonomy" id="35700"/>
    <lineage>
        <taxon>Bacteria</taxon>
        <taxon>Bacillati</taxon>
        <taxon>Bacillota</taxon>
        <taxon>Clostridia</taxon>
        <taxon>Eubacteriales</taxon>
        <taxon>Heliobacteriaceae</taxon>
        <taxon>Heliophilum</taxon>
    </lineage>
</organism>
<feature type="transmembrane region" description="Helical" evidence="6">
    <location>
        <begin position="133"/>
        <end position="153"/>
    </location>
</feature>
<feature type="transmembrane region" description="Helical" evidence="6">
    <location>
        <begin position="306"/>
        <end position="329"/>
    </location>
</feature>
<dbReference type="CDD" id="cd17353">
    <property type="entry name" value="MFS_OFA_like"/>
    <property type="match status" value="1"/>
</dbReference>
<feature type="transmembrane region" description="Helical" evidence="6">
    <location>
        <begin position="165"/>
        <end position="184"/>
    </location>
</feature>
<feature type="transmembrane region" description="Helical" evidence="6">
    <location>
        <begin position="251"/>
        <end position="270"/>
    </location>
</feature>
<proteinExistence type="predicted"/>
<feature type="transmembrane region" description="Helical" evidence="6">
    <location>
        <begin position="98"/>
        <end position="121"/>
    </location>
</feature>
<feature type="domain" description="Major facilitator superfamily (MFS) profile" evidence="7">
    <location>
        <begin position="6"/>
        <end position="395"/>
    </location>
</feature>
<feature type="transmembrane region" description="Helical" evidence="6">
    <location>
        <begin position="7"/>
        <end position="27"/>
    </location>
</feature>
<dbReference type="PANTHER" id="PTHR11360:SF304">
    <property type="entry name" value="MFS DOMAIN-CONTAINING PROTEIN"/>
    <property type="match status" value="1"/>
</dbReference>
<keyword evidence="9" id="KW-1185">Reference proteome</keyword>
<protein>
    <submittedName>
        <fullName evidence="8">Sugar phosphate permease</fullName>
    </submittedName>
</protein>
<dbReference type="SUPFAM" id="SSF103473">
    <property type="entry name" value="MFS general substrate transporter"/>
    <property type="match status" value="1"/>
</dbReference>